<gene>
    <name evidence="6" type="primary">LOC109711046</name>
    <name evidence="3" type="ORF">ACMD2_09913</name>
</gene>
<evidence type="ECO:0000259" key="2">
    <source>
        <dbReference type="Pfam" id="PF05627"/>
    </source>
</evidence>
<dbReference type="Pfam" id="PF05627">
    <property type="entry name" value="AvrRpt-cleavage"/>
    <property type="match status" value="1"/>
</dbReference>
<accession>A0A199V4Q6</accession>
<name>A0A199V4Q6_ANACO</name>
<dbReference type="GeneID" id="109711046"/>
<dbReference type="EMBL" id="LSRQ01003243">
    <property type="protein sequence ID" value="OAY72072.1"/>
    <property type="molecule type" value="Genomic_DNA"/>
</dbReference>
<dbReference type="PANTHER" id="PTHR33159:SF6">
    <property type="entry name" value="RPM1-INTERACTING PROTEIN 4"/>
    <property type="match status" value="1"/>
</dbReference>
<reference evidence="6" key="2">
    <citation type="submission" date="2025-04" db="UniProtKB">
        <authorList>
            <consortium name="RefSeq"/>
        </authorList>
    </citation>
    <scope>IDENTIFICATION</scope>
    <source>
        <tissue evidence="6">Leaf</tissue>
    </source>
</reference>
<proteinExistence type="predicted"/>
<dbReference type="STRING" id="4615.A0A199V4Q6"/>
<dbReference type="InterPro" id="IPR040387">
    <property type="entry name" value="RIN4/NOI4"/>
</dbReference>
<dbReference type="PANTHER" id="PTHR33159">
    <property type="entry name" value="RPM1-INTERACTING PROTEIN 4 (RIN4) FAMILY PROTEIN"/>
    <property type="match status" value="1"/>
</dbReference>
<organism evidence="3 4">
    <name type="scientific">Ananas comosus</name>
    <name type="common">Pineapple</name>
    <name type="synonym">Ananas ananas</name>
    <dbReference type="NCBI Taxonomy" id="4615"/>
    <lineage>
        <taxon>Eukaryota</taxon>
        <taxon>Viridiplantae</taxon>
        <taxon>Streptophyta</taxon>
        <taxon>Embryophyta</taxon>
        <taxon>Tracheophyta</taxon>
        <taxon>Spermatophyta</taxon>
        <taxon>Magnoliopsida</taxon>
        <taxon>Liliopsida</taxon>
        <taxon>Poales</taxon>
        <taxon>Bromeliaceae</taxon>
        <taxon>Bromelioideae</taxon>
        <taxon>Ananas</taxon>
    </lineage>
</organism>
<protein>
    <submittedName>
        <fullName evidence="3 6">RPM1-interacting protein 4</fullName>
    </submittedName>
</protein>
<reference evidence="3 4" key="1">
    <citation type="journal article" date="2016" name="DNA Res.">
        <title>The draft genome of MD-2 pineapple using hybrid error correction of long reads.</title>
        <authorList>
            <person name="Redwan R.M."/>
            <person name="Saidin A."/>
            <person name="Kumar S.V."/>
        </authorList>
    </citation>
    <scope>NUCLEOTIDE SEQUENCE [LARGE SCALE GENOMIC DNA]</scope>
    <source>
        <strain evidence="4">cv. MD2</strain>
        <tissue evidence="3">Leaf</tissue>
    </source>
</reference>
<feature type="domain" description="RIN4 pathogenic type III effector avirulence factor Avr cleavage site" evidence="2">
    <location>
        <begin position="37"/>
        <end position="69"/>
    </location>
</feature>
<dbReference type="Proteomes" id="UP000515123">
    <property type="component" value="Linkage group 5"/>
</dbReference>
<dbReference type="AlphaFoldDB" id="A0A199V4Q6"/>
<dbReference type="GO" id="GO:0005886">
    <property type="term" value="C:plasma membrane"/>
    <property type="evidence" value="ECO:0007669"/>
    <property type="project" value="TreeGrafter"/>
</dbReference>
<keyword evidence="5" id="KW-1185">Reference proteome</keyword>
<dbReference type="OrthoDB" id="1109067at2759"/>
<evidence type="ECO:0000313" key="5">
    <source>
        <dbReference type="Proteomes" id="UP000515123"/>
    </source>
</evidence>
<evidence type="ECO:0000313" key="3">
    <source>
        <dbReference type="EMBL" id="OAY72072.1"/>
    </source>
</evidence>
<feature type="region of interest" description="Disordered" evidence="1">
    <location>
        <begin position="1"/>
        <end position="57"/>
    </location>
</feature>
<evidence type="ECO:0000313" key="6">
    <source>
        <dbReference type="RefSeq" id="XP_020089522.1"/>
    </source>
</evidence>
<sequence>MAQPVSSKGGGSHGPNNTPGRSRMRGGGRGDESPEMGSTVPKFGEWDEKDPSSADNFTGIFNKVREEKQGGSAKASIINDDARYLYGSNHDNRKESSRCSCFPWFKK</sequence>
<evidence type="ECO:0000256" key="1">
    <source>
        <dbReference type="SAM" id="MobiDB-lite"/>
    </source>
</evidence>
<dbReference type="InterPro" id="IPR008700">
    <property type="entry name" value="TypeIII_avirulence_cleave"/>
</dbReference>
<evidence type="ECO:0000313" key="4">
    <source>
        <dbReference type="Proteomes" id="UP000092600"/>
    </source>
</evidence>
<dbReference type="Proteomes" id="UP000092600">
    <property type="component" value="Unassembled WGS sequence"/>
</dbReference>
<dbReference type="RefSeq" id="XP_020089522.1">
    <property type="nucleotide sequence ID" value="XM_020233933.1"/>
</dbReference>